<dbReference type="SMART" id="SM00448">
    <property type="entry name" value="REC"/>
    <property type="match status" value="1"/>
</dbReference>
<dbReference type="EMBL" id="BMTD01000005">
    <property type="protein sequence ID" value="GGU91816.1"/>
    <property type="molecule type" value="Genomic_DNA"/>
</dbReference>
<proteinExistence type="predicted"/>
<feature type="domain" description="HTH luxR-type" evidence="6">
    <location>
        <begin position="156"/>
        <end position="221"/>
    </location>
</feature>
<comment type="caution">
    <text evidence="8">The sequence shown here is derived from an EMBL/GenBank/DDBJ whole genome shotgun (WGS) entry which is preliminary data.</text>
</comment>
<feature type="domain" description="Response regulatory" evidence="7">
    <location>
        <begin position="4"/>
        <end position="124"/>
    </location>
</feature>
<keyword evidence="9" id="KW-1185">Reference proteome</keyword>
<dbReference type="PROSITE" id="PS50043">
    <property type="entry name" value="HTH_LUXR_2"/>
    <property type="match status" value="1"/>
</dbReference>
<dbReference type="PROSITE" id="PS00622">
    <property type="entry name" value="HTH_LUXR_1"/>
    <property type="match status" value="1"/>
</dbReference>
<sequence length="240" mass="25502">MSVRVLVVDDQEIVRTALRLVIDRREGLSVVGEAADGEQAVARAVALRPDVVLMDVRMPGMTGVEATRLIVQEWPGPGPVPRVLVLTTFDLDEYVHAALRAGAVGFLLKTSRPDQLAEAIRAAADGEAVLAPSVTRRLIDTVTALPPALLAPAPAPAPEAGMLTEREIQVLVLVARGLSNARIATDLRLSEATVKSRVNRILTRLGLENRVQAALFAHRAGLVADAVEVRPPGPPVRADG</sequence>
<keyword evidence="4" id="KW-0804">Transcription</keyword>
<dbReference type="Proteomes" id="UP000618795">
    <property type="component" value="Unassembled WGS sequence"/>
</dbReference>
<keyword evidence="3 8" id="KW-0238">DNA-binding</keyword>
<dbReference type="Gene3D" id="3.40.50.2300">
    <property type="match status" value="1"/>
</dbReference>
<dbReference type="CDD" id="cd06170">
    <property type="entry name" value="LuxR_C_like"/>
    <property type="match status" value="1"/>
</dbReference>
<dbReference type="CDD" id="cd17535">
    <property type="entry name" value="REC_NarL-like"/>
    <property type="match status" value="1"/>
</dbReference>
<dbReference type="RefSeq" id="WP_191873809.1">
    <property type="nucleotide sequence ID" value="NZ_BMTD01000005.1"/>
</dbReference>
<evidence type="ECO:0000313" key="9">
    <source>
        <dbReference type="Proteomes" id="UP000618795"/>
    </source>
</evidence>
<protein>
    <submittedName>
        <fullName evidence="8">DNA-binding response regulator</fullName>
    </submittedName>
</protein>
<dbReference type="InterPro" id="IPR011006">
    <property type="entry name" value="CheY-like_superfamily"/>
</dbReference>
<organism evidence="8 9">
    <name type="scientific">Streptomyces filipinensis</name>
    <dbReference type="NCBI Taxonomy" id="66887"/>
    <lineage>
        <taxon>Bacteria</taxon>
        <taxon>Bacillati</taxon>
        <taxon>Actinomycetota</taxon>
        <taxon>Actinomycetes</taxon>
        <taxon>Kitasatosporales</taxon>
        <taxon>Streptomycetaceae</taxon>
        <taxon>Streptomyces</taxon>
    </lineage>
</organism>
<dbReference type="Pfam" id="PF00072">
    <property type="entry name" value="Response_reg"/>
    <property type="match status" value="1"/>
</dbReference>
<evidence type="ECO:0000259" key="7">
    <source>
        <dbReference type="PROSITE" id="PS50110"/>
    </source>
</evidence>
<evidence type="ECO:0000256" key="1">
    <source>
        <dbReference type="ARBA" id="ARBA00022553"/>
    </source>
</evidence>
<dbReference type="PROSITE" id="PS50110">
    <property type="entry name" value="RESPONSE_REGULATORY"/>
    <property type="match status" value="1"/>
</dbReference>
<dbReference type="InterPro" id="IPR039420">
    <property type="entry name" value="WalR-like"/>
</dbReference>
<feature type="modified residue" description="4-aspartylphosphate" evidence="5">
    <location>
        <position position="55"/>
    </location>
</feature>
<dbReference type="GO" id="GO:0003677">
    <property type="term" value="F:DNA binding"/>
    <property type="evidence" value="ECO:0007669"/>
    <property type="project" value="UniProtKB-KW"/>
</dbReference>
<dbReference type="SMART" id="SM00421">
    <property type="entry name" value="HTH_LUXR"/>
    <property type="match status" value="1"/>
</dbReference>
<dbReference type="InterPro" id="IPR000792">
    <property type="entry name" value="Tscrpt_reg_LuxR_C"/>
</dbReference>
<dbReference type="GO" id="GO:0006355">
    <property type="term" value="P:regulation of DNA-templated transcription"/>
    <property type="evidence" value="ECO:0007669"/>
    <property type="project" value="InterPro"/>
</dbReference>
<reference evidence="8" key="1">
    <citation type="journal article" date="2014" name="Int. J. Syst. Evol. Microbiol.">
        <title>Complete genome sequence of Corynebacterium casei LMG S-19264T (=DSM 44701T), isolated from a smear-ripened cheese.</title>
        <authorList>
            <consortium name="US DOE Joint Genome Institute (JGI-PGF)"/>
            <person name="Walter F."/>
            <person name="Albersmeier A."/>
            <person name="Kalinowski J."/>
            <person name="Ruckert C."/>
        </authorList>
    </citation>
    <scope>NUCLEOTIDE SEQUENCE</scope>
    <source>
        <strain evidence="8">JCM 4369</strain>
    </source>
</reference>
<reference evidence="8" key="2">
    <citation type="submission" date="2020-09" db="EMBL/GenBank/DDBJ databases">
        <authorList>
            <person name="Sun Q."/>
            <person name="Ohkuma M."/>
        </authorList>
    </citation>
    <scope>NUCLEOTIDE SEQUENCE</scope>
    <source>
        <strain evidence="8">JCM 4369</strain>
    </source>
</reference>
<accession>A0A918I9Y3</accession>
<evidence type="ECO:0000256" key="3">
    <source>
        <dbReference type="ARBA" id="ARBA00023125"/>
    </source>
</evidence>
<gene>
    <name evidence="8" type="ORF">GCM10010260_27870</name>
</gene>
<dbReference type="SUPFAM" id="SSF52172">
    <property type="entry name" value="CheY-like"/>
    <property type="match status" value="1"/>
</dbReference>
<keyword evidence="2" id="KW-0805">Transcription regulation</keyword>
<dbReference type="InterPro" id="IPR058245">
    <property type="entry name" value="NreC/VraR/RcsB-like_REC"/>
</dbReference>
<dbReference type="AlphaFoldDB" id="A0A918I9Y3"/>
<dbReference type="InterPro" id="IPR001789">
    <property type="entry name" value="Sig_transdc_resp-reg_receiver"/>
</dbReference>
<dbReference type="PANTHER" id="PTHR43214:SF24">
    <property type="entry name" value="TRANSCRIPTIONAL REGULATORY PROTEIN NARL-RELATED"/>
    <property type="match status" value="1"/>
</dbReference>
<name>A0A918I9Y3_9ACTN</name>
<evidence type="ECO:0000259" key="6">
    <source>
        <dbReference type="PROSITE" id="PS50043"/>
    </source>
</evidence>
<evidence type="ECO:0000256" key="4">
    <source>
        <dbReference type="ARBA" id="ARBA00023163"/>
    </source>
</evidence>
<evidence type="ECO:0000256" key="5">
    <source>
        <dbReference type="PROSITE-ProRule" id="PRU00169"/>
    </source>
</evidence>
<evidence type="ECO:0000256" key="2">
    <source>
        <dbReference type="ARBA" id="ARBA00023015"/>
    </source>
</evidence>
<dbReference type="Pfam" id="PF00196">
    <property type="entry name" value="GerE"/>
    <property type="match status" value="1"/>
</dbReference>
<keyword evidence="1 5" id="KW-0597">Phosphoprotein</keyword>
<dbReference type="PRINTS" id="PR00038">
    <property type="entry name" value="HTHLUXR"/>
</dbReference>
<evidence type="ECO:0000313" key="8">
    <source>
        <dbReference type="EMBL" id="GGU91816.1"/>
    </source>
</evidence>
<dbReference type="PANTHER" id="PTHR43214">
    <property type="entry name" value="TWO-COMPONENT RESPONSE REGULATOR"/>
    <property type="match status" value="1"/>
</dbReference>
<dbReference type="GO" id="GO:0000160">
    <property type="term" value="P:phosphorelay signal transduction system"/>
    <property type="evidence" value="ECO:0007669"/>
    <property type="project" value="InterPro"/>
</dbReference>